<dbReference type="PROSITE" id="PS50004">
    <property type="entry name" value="C2"/>
    <property type="match status" value="2"/>
</dbReference>
<dbReference type="OrthoDB" id="5973539at2759"/>
<dbReference type="SMART" id="SM00239">
    <property type="entry name" value="C2"/>
    <property type="match status" value="2"/>
</dbReference>
<dbReference type="EMBL" id="BDGG01000011">
    <property type="protein sequence ID" value="GAV04965.1"/>
    <property type="molecule type" value="Genomic_DNA"/>
</dbReference>
<evidence type="ECO:0000313" key="7">
    <source>
        <dbReference type="Proteomes" id="UP000186922"/>
    </source>
</evidence>
<proteinExistence type="predicted"/>
<keyword evidence="1" id="KW-0479">Metal-binding</keyword>
<dbReference type="STRING" id="947166.A0A1D1VTX2"/>
<dbReference type="GO" id="GO:0046928">
    <property type="term" value="P:regulation of neurotransmitter secretion"/>
    <property type="evidence" value="ECO:0007669"/>
    <property type="project" value="TreeGrafter"/>
</dbReference>
<dbReference type="InterPro" id="IPR035892">
    <property type="entry name" value="C2_domain_sf"/>
</dbReference>
<evidence type="ECO:0000256" key="3">
    <source>
        <dbReference type="SAM" id="MobiDB-lite"/>
    </source>
</evidence>
<reference evidence="6 7" key="1">
    <citation type="journal article" date="2016" name="Nat. Commun.">
        <title>Extremotolerant tardigrade genome and improved radiotolerance of human cultured cells by tardigrade-unique protein.</title>
        <authorList>
            <person name="Hashimoto T."/>
            <person name="Horikawa D.D."/>
            <person name="Saito Y."/>
            <person name="Kuwahara H."/>
            <person name="Kozuka-Hata H."/>
            <person name="Shin-I T."/>
            <person name="Minakuchi Y."/>
            <person name="Ohishi K."/>
            <person name="Motoyama A."/>
            <person name="Aizu T."/>
            <person name="Enomoto A."/>
            <person name="Kondo K."/>
            <person name="Tanaka S."/>
            <person name="Hara Y."/>
            <person name="Koshikawa S."/>
            <person name="Sagara H."/>
            <person name="Miura T."/>
            <person name="Yokobori S."/>
            <person name="Miyagawa K."/>
            <person name="Suzuki Y."/>
            <person name="Kubo T."/>
            <person name="Oyama M."/>
            <person name="Kohara Y."/>
            <person name="Fujiyama A."/>
            <person name="Arakawa K."/>
            <person name="Katayama T."/>
            <person name="Toyoda A."/>
            <person name="Kunieda T."/>
        </authorList>
    </citation>
    <scope>NUCLEOTIDE SEQUENCE [LARGE SCALE GENOMIC DNA]</scope>
    <source>
        <strain evidence="6 7">YOKOZUNA-1</strain>
    </source>
</reference>
<feature type="transmembrane region" description="Helical" evidence="4">
    <location>
        <begin position="523"/>
        <end position="542"/>
    </location>
</feature>
<keyword evidence="4" id="KW-0812">Transmembrane</keyword>
<gene>
    <name evidence="6" type="primary">RvY_15162-1</name>
    <name evidence="6" type="synonym">RvY_15162.1</name>
    <name evidence="6" type="ORF">RvY_15162</name>
</gene>
<accession>A0A1D1VTX2</accession>
<dbReference type="SUPFAM" id="SSF49562">
    <property type="entry name" value="C2 domain (Calcium/lipid-binding domain, CaLB)"/>
    <property type="match status" value="2"/>
</dbReference>
<dbReference type="Proteomes" id="UP000186922">
    <property type="component" value="Unassembled WGS sequence"/>
</dbReference>
<evidence type="ECO:0000256" key="4">
    <source>
        <dbReference type="SAM" id="Phobius"/>
    </source>
</evidence>
<keyword evidence="2" id="KW-0106">Calcium</keyword>
<feature type="region of interest" description="Disordered" evidence="3">
    <location>
        <begin position="420"/>
        <end position="443"/>
    </location>
</feature>
<feature type="compositionally biased region" description="Acidic residues" evidence="3">
    <location>
        <begin position="427"/>
        <end position="436"/>
    </location>
</feature>
<dbReference type="InterPro" id="IPR000008">
    <property type="entry name" value="C2_dom"/>
</dbReference>
<dbReference type="Gene3D" id="2.60.40.150">
    <property type="entry name" value="C2 domain"/>
    <property type="match status" value="2"/>
</dbReference>
<dbReference type="PRINTS" id="PR00360">
    <property type="entry name" value="C2DOMAIN"/>
</dbReference>
<evidence type="ECO:0000259" key="5">
    <source>
        <dbReference type="PROSITE" id="PS50004"/>
    </source>
</evidence>
<sequence>MKFSLLLNKMSGIISDLQSPSFEKPASESAEKSPGKPVTYNSVTIYLFEAKDLPAMDRNGLSDPFCKFRLGSEKFRSRVVKKTLTPSWMEQFDIFLHEYDSKRLEISVWDYDRTMRNELIGKVELDLDTYERGKTYDTWVDIKDKGLRRGTVHLSVCVNEKQEIDNFARKLKTMASYHPEVEDQSPVDLPFTMPHLTRVQGSVGSLAVNILSMADLVGVDPAKSIYCVLQLGLVRIQTHTIPKTDHPEWDCKYHFPVNDIHSVLEFTVMDRDAKSRESRIGSVAIPLLHMKRGGTRRLFVLKDKKLQKSMKSSIWLEFDLEYDLVKAAIQTTRPKENIPTDWNNKSDSQAILHKVNQIRKVVTLVSTSLAFVKSILAWDSIPHSAAAYLCFVFTVWFFQPYWLPLLLLAVFSRGFADHERRQNSPDSDSDEEDDIDSSYSSASESSVHSTARFSTVEDMIQLFPSAVSPARLWSKYINKDAGRSLVTNVKTAHEQARFVQEVLEFFAEQYEKIWNTLNFTVPWLSYFAMAFLCGSFVLLYLLPFRLVLILWGTWEFGKGFCGVKGFEPLAFLSRVHSKHEARMYAEIPSESVS</sequence>
<keyword evidence="7" id="KW-1185">Reference proteome</keyword>
<dbReference type="PANTHER" id="PTHR45911:SF4">
    <property type="entry name" value="MULTIPLE C2 AND TRANSMEMBRANE DOMAIN-CONTAINING PROTEIN"/>
    <property type="match status" value="1"/>
</dbReference>
<evidence type="ECO:0000313" key="6">
    <source>
        <dbReference type="EMBL" id="GAV04965.1"/>
    </source>
</evidence>
<dbReference type="GO" id="GO:0005509">
    <property type="term" value="F:calcium ion binding"/>
    <property type="evidence" value="ECO:0007669"/>
    <property type="project" value="TreeGrafter"/>
</dbReference>
<protein>
    <recommendedName>
        <fullName evidence="5">C2 domain-containing protein</fullName>
    </recommendedName>
</protein>
<name>A0A1D1VTX2_RAMVA</name>
<dbReference type="AlphaFoldDB" id="A0A1D1VTX2"/>
<feature type="domain" description="C2" evidence="5">
    <location>
        <begin position="24"/>
        <end position="140"/>
    </location>
</feature>
<feature type="domain" description="C2" evidence="5">
    <location>
        <begin position="185"/>
        <end position="300"/>
    </location>
</feature>
<organism evidence="6 7">
    <name type="scientific">Ramazzottius varieornatus</name>
    <name type="common">Water bear</name>
    <name type="synonym">Tardigrade</name>
    <dbReference type="NCBI Taxonomy" id="947166"/>
    <lineage>
        <taxon>Eukaryota</taxon>
        <taxon>Metazoa</taxon>
        <taxon>Ecdysozoa</taxon>
        <taxon>Tardigrada</taxon>
        <taxon>Eutardigrada</taxon>
        <taxon>Parachela</taxon>
        <taxon>Hypsibioidea</taxon>
        <taxon>Ramazzottiidae</taxon>
        <taxon>Ramazzottius</taxon>
    </lineage>
</organism>
<keyword evidence="4" id="KW-1133">Transmembrane helix</keyword>
<dbReference type="PANTHER" id="PTHR45911">
    <property type="entry name" value="C2 DOMAIN-CONTAINING PROTEIN"/>
    <property type="match status" value="1"/>
</dbReference>
<evidence type="ECO:0000256" key="1">
    <source>
        <dbReference type="ARBA" id="ARBA00022723"/>
    </source>
</evidence>
<dbReference type="GO" id="GO:0030672">
    <property type="term" value="C:synaptic vesicle membrane"/>
    <property type="evidence" value="ECO:0007669"/>
    <property type="project" value="TreeGrafter"/>
</dbReference>
<comment type="caution">
    <text evidence="6">The sequence shown here is derived from an EMBL/GenBank/DDBJ whole genome shotgun (WGS) entry which is preliminary data.</text>
</comment>
<dbReference type="Pfam" id="PF00168">
    <property type="entry name" value="C2"/>
    <property type="match status" value="2"/>
</dbReference>
<evidence type="ECO:0000256" key="2">
    <source>
        <dbReference type="ARBA" id="ARBA00022837"/>
    </source>
</evidence>
<feature type="transmembrane region" description="Helical" evidence="4">
    <location>
        <begin position="385"/>
        <end position="411"/>
    </location>
</feature>
<keyword evidence="4" id="KW-0472">Membrane</keyword>